<keyword evidence="1" id="KW-1133">Transmembrane helix</keyword>
<dbReference type="EMBL" id="QGTL01000001">
    <property type="protein sequence ID" value="PWV80794.1"/>
    <property type="molecule type" value="Genomic_DNA"/>
</dbReference>
<gene>
    <name evidence="2" type="ORF">DFR69_101130</name>
</gene>
<evidence type="ECO:0000256" key="1">
    <source>
        <dbReference type="SAM" id="Phobius"/>
    </source>
</evidence>
<sequence length="112" mass="11094">MSAPGAPEPADTPAPPRRTAQRMLGGVALILVAAGLLYTGIDALVDPGAVVAGSSRSARSPDTDEEAKIGGLLMCLFGLTVLGFGIGLFTSKTSVSSALGVPADRSGSGPQN</sequence>
<feature type="transmembrane region" description="Helical" evidence="1">
    <location>
        <begin position="69"/>
        <end position="89"/>
    </location>
</feature>
<evidence type="ECO:0000313" key="3">
    <source>
        <dbReference type="Proteomes" id="UP000246410"/>
    </source>
</evidence>
<evidence type="ECO:0000313" key="2">
    <source>
        <dbReference type="EMBL" id="PWV80794.1"/>
    </source>
</evidence>
<name>A0A317P2X6_9NOCA</name>
<keyword evidence="3" id="KW-1185">Reference proteome</keyword>
<dbReference type="Proteomes" id="UP000246410">
    <property type="component" value="Unassembled WGS sequence"/>
</dbReference>
<keyword evidence="1" id="KW-0812">Transmembrane</keyword>
<proteinExistence type="predicted"/>
<reference evidence="2 3" key="1">
    <citation type="submission" date="2018-05" db="EMBL/GenBank/DDBJ databases">
        <title>Genomic Encyclopedia of Type Strains, Phase IV (KMG-IV): sequencing the most valuable type-strain genomes for metagenomic binning, comparative biology and taxonomic classification.</title>
        <authorList>
            <person name="Goeker M."/>
        </authorList>
    </citation>
    <scope>NUCLEOTIDE SEQUENCE [LARGE SCALE GENOMIC DNA]</scope>
    <source>
        <strain evidence="2 3">DSM 44717</strain>
    </source>
</reference>
<keyword evidence="1" id="KW-0472">Membrane</keyword>
<protein>
    <submittedName>
        <fullName evidence="2">Uncharacterized protein</fullName>
    </submittedName>
</protein>
<dbReference type="RefSeq" id="WP_146229174.1">
    <property type="nucleotide sequence ID" value="NZ_QGTL01000001.1"/>
</dbReference>
<feature type="transmembrane region" description="Helical" evidence="1">
    <location>
        <begin position="23"/>
        <end position="41"/>
    </location>
</feature>
<dbReference type="AlphaFoldDB" id="A0A317P2X6"/>
<accession>A0A317P2X6</accession>
<comment type="caution">
    <text evidence="2">The sequence shown here is derived from an EMBL/GenBank/DDBJ whole genome shotgun (WGS) entry which is preliminary data.</text>
</comment>
<organism evidence="2 3">
    <name type="scientific">Nocardia neocaledoniensis</name>
    <dbReference type="NCBI Taxonomy" id="236511"/>
    <lineage>
        <taxon>Bacteria</taxon>
        <taxon>Bacillati</taxon>
        <taxon>Actinomycetota</taxon>
        <taxon>Actinomycetes</taxon>
        <taxon>Mycobacteriales</taxon>
        <taxon>Nocardiaceae</taxon>
        <taxon>Nocardia</taxon>
    </lineage>
</organism>